<dbReference type="GO" id="GO:0016747">
    <property type="term" value="F:acyltransferase activity, transferring groups other than amino-acyl groups"/>
    <property type="evidence" value="ECO:0007669"/>
    <property type="project" value="InterPro"/>
</dbReference>
<dbReference type="EMBL" id="JAAROP010000001">
    <property type="protein sequence ID" value="MBC1322021.1"/>
    <property type="molecule type" value="Genomic_DNA"/>
</dbReference>
<dbReference type="InterPro" id="IPR016181">
    <property type="entry name" value="Acyl_CoA_acyltransferase"/>
</dbReference>
<dbReference type="AlphaFoldDB" id="A0A7X0W4M1"/>
<name>A0A7X0W4M1_LISWE</name>
<comment type="caution">
    <text evidence="3">The sequence shown here is derived from an EMBL/GenBank/DDBJ whole genome shotgun (WGS) entry which is preliminary data.</text>
</comment>
<accession>A0A7X0W4M1</accession>
<dbReference type="InterPro" id="IPR017255">
    <property type="entry name" value="AcTrfase_GNAT_prd"/>
</dbReference>
<evidence type="ECO:0000313" key="3">
    <source>
        <dbReference type="EMBL" id="MBC1322021.1"/>
    </source>
</evidence>
<dbReference type="Proteomes" id="UP000522007">
    <property type="component" value="Unassembled WGS sequence"/>
</dbReference>
<dbReference type="InterPro" id="IPR000182">
    <property type="entry name" value="GNAT_dom"/>
</dbReference>
<gene>
    <name evidence="2" type="ORF">HB853_00140</name>
    <name evidence="3" type="ORF">HB853_03605</name>
</gene>
<reference evidence="3 4" key="1">
    <citation type="submission" date="2020-03" db="EMBL/GenBank/DDBJ databases">
        <title>Soil Listeria distribution.</title>
        <authorList>
            <person name="Liao J."/>
            <person name="Wiedmann M."/>
        </authorList>
    </citation>
    <scope>NUCLEOTIDE SEQUENCE [LARGE SCALE GENOMIC DNA]</scope>
    <source>
        <strain evidence="3 4">FSL L7-1829</strain>
    </source>
</reference>
<sequence>MQIRLSKREDAASMIELEHLVWTPGTTPGEIHFNNEAEFLLKNPPGSKIVVVEADKVIGILGYKSPIPLPSNKHVVEIDIAVHPDFQRAGIGQILMDKMKEIAQEKGFIKISLSVLSINKKAIRFYEKNGFKQEGLLKKEFIMQGEFVDDILMAYFL</sequence>
<dbReference type="CDD" id="cd04301">
    <property type="entry name" value="NAT_SF"/>
    <property type="match status" value="1"/>
</dbReference>
<keyword evidence="3" id="KW-0808">Transferase</keyword>
<dbReference type="EMBL" id="JAAROP010000001">
    <property type="protein sequence ID" value="MBC1321342.1"/>
    <property type="molecule type" value="Genomic_DNA"/>
</dbReference>
<dbReference type="PANTHER" id="PTHR43617:SF33">
    <property type="entry name" value="SPORE COAT POLYSACCHARIDE BIOSYNTHESIS PROTEIN SPSD"/>
    <property type="match status" value="1"/>
</dbReference>
<evidence type="ECO:0000259" key="1">
    <source>
        <dbReference type="PROSITE" id="PS51186"/>
    </source>
</evidence>
<feature type="domain" description="N-acetyltransferase" evidence="1">
    <location>
        <begin position="1"/>
        <end position="157"/>
    </location>
</feature>
<dbReference type="PIRSF" id="PIRSF037663">
    <property type="entry name" value="Acetyltransf_GNAT_prd"/>
    <property type="match status" value="1"/>
</dbReference>
<dbReference type="SUPFAM" id="SSF55729">
    <property type="entry name" value="Acyl-CoA N-acyltransferases (Nat)"/>
    <property type="match status" value="1"/>
</dbReference>
<evidence type="ECO:0000313" key="2">
    <source>
        <dbReference type="EMBL" id="MBC1321342.1"/>
    </source>
</evidence>
<evidence type="ECO:0000313" key="4">
    <source>
        <dbReference type="Proteomes" id="UP000522007"/>
    </source>
</evidence>
<organism evidence="3 4">
    <name type="scientific">Listeria welshimeri</name>
    <dbReference type="NCBI Taxonomy" id="1643"/>
    <lineage>
        <taxon>Bacteria</taxon>
        <taxon>Bacillati</taxon>
        <taxon>Bacillota</taxon>
        <taxon>Bacilli</taxon>
        <taxon>Bacillales</taxon>
        <taxon>Listeriaceae</taxon>
        <taxon>Listeria</taxon>
    </lineage>
</organism>
<proteinExistence type="predicted"/>
<dbReference type="InterPro" id="IPR050276">
    <property type="entry name" value="MshD_Acetyltransferase"/>
</dbReference>
<dbReference type="Pfam" id="PF00583">
    <property type="entry name" value="Acetyltransf_1"/>
    <property type="match status" value="1"/>
</dbReference>
<protein>
    <submittedName>
        <fullName evidence="3">GNAT family N-acetyltransferase</fullName>
    </submittedName>
</protein>
<dbReference type="PANTHER" id="PTHR43617">
    <property type="entry name" value="L-AMINO ACID N-ACETYLTRANSFERASE"/>
    <property type="match status" value="1"/>
</dbReference>
<dbReference type="PROSITE" id="PS51186">
    <property type="entry name" value="GNAT"/>
    <property type="match status" value="1"/>
</dbReference>
<dbReference type="Gene3D" id="3.40.630.30">
    <property type="match status" value="1"/>
</dbReference>